<gene>
    <name evidence="5" type="ORF">BBAD15_g5644</name>
</gene>
<accession>A0A0A2VS64</accession>
<dbReference type="STRING" id="1245745.A0A0A2VS64"/>
<feature type="compositionally biased region" description="Basic residues" evidence="4">
    <location>
        <begin position="680"/>
        <end position="689"/>
    </location>
</feature>
<feature type="region of interest" description="Disordered" evidence="4">
    <location>
        <begin position="659"/>
        <end position="689"/>
    </location>
</feature>
<dbReference type="HOGENOM" id="CLU_400599_0_0_1"/>
<proteinExistence type="predicted"/>
<dbReference type="SMART" id="SM00248">
    <property type="entry name" value="ANK"/>
    <property type="match status" value="5"/>
</dbReference>
<evidence type="ECO:0000256" key="1">
    <source>
        <dbReference type="ARBA" id="ARBA00022737"/>
    </source>
</evidence>
<feature type="region of interest" description="Disordered" evidence="4">
    <location>
        <begin position="510"/>
        <end position="610"/>
    </location>
</feature>
<dbReference type="Pfam" id="PF00023">
    <property type="entry name" value="Ank"/>
    <property type="match status" value="1"/>
</dbReference>
<organism evidence="5 6">
    <name type="scientific">Beauveria bassiana D1-5</name>
    <dbReference type="NCBI Taxonomy" id="1245745"/>
    <lineage>
        <taxon>Eukaryota</taxon>
        <taxon>Fungi</taxon>
        <taxon>Dikarya</taxon>
        <taxon>Ascomycota</taxon>
        <taxon>Pezizomycotina</taxon>
        <taxon>Sordariomycetes</taxon>
        <taxon>Hypocreomycetidae</taxon>
        <taxon>Hypocreales</taxon>
        <taxon>Cordycipitaceae</taxon>
        <taxon>Beauveria</taxon>
    </lineage>
</organism>
<comment type="caution">
    <text evidence="5">The sequence shown here is derived from an EMBL/GenBank/DDBJ whole genome shotgun (WGS) entry which is preliminary data.</text>
</comment>
<feature type="compositionally biased region" description="Basic and acidic residues" evidence="4">
    <location>
        <begin position="510"/>
        <end position="534"/>
    </location>
</feature>
<evidence type="ECO:0000256" key="3">
    <source>
        <dbReference type="PROSITE-ProRule" id="PRU00023"/>
    </source>
</evidence>
<dbReference type="PANTHER" id="PTHR24126:SF14">
    <property type="entry name" value="ANK_REP_REGION DOMAIN-CONTAINING PROTEIN"/>
    <property type="match status" value="1"/>
</dbReference>
<keyword evidence="1" id="KW-0677">Repeat</keyword>
<evidence type="ECO:0000313" key="6">
    <source>
        <dbReference type="Proteomes" id="UP000030106"/>
    </source>
</evidence>
<name>A0A0A2VS64_BEABA</name>
<reference evidence="5 6" key="1">
    <citation type="submission" date="2012-10" db="EMBL/GenBank/DDBJ databases">
        <title>Genome sequencing and analysis of entomopathogenic fungi Beauveria bassiana D1-5.</title>
        <authorList>
            <person name="Li Q."/>
            <person name="Wang L."/>
            <person name="Zhang Z."/>
            <person name="Wang Q."/>
            <person name="Ren J."/>
            <person name="Wang M."/>
            <person name="Xu W."/>
            <person name="Wang J."/>
            <person name="Lu Y."/>
            <person name="Du Q."/>
            <person name="Sun Z."/>
        </authorList>
    </citation>
    <scope>NUCLEOTIDE SEQUENCE [LARGE SCALE GENOMIC DNA]</scope>
    <source>
        <strain evidence="5 6">D1-5</strain>
    </source>
</reference>
<dbReference type="SUPFAM" id="SSF48403">
    <property type="entry name" value="Ankyrin repeat"/>
    <property type="match status" value="1"/>
</dbReference>
<dbReference type="PANTHER" id="PTHR24126">
    <property type="entry name" value="ANKYRIN REPEAT, PH AND SEC7 DOMAIN CONTAINING PROTEIN SECG-RELATED"/>
    <property type="match status" value="1"/>
</dbReference>
<feature type="compositionally biased region" description="Acidic residues" evidence="4">
    <location>
        <begin position="541"/>
        <end position="563"/>
    </location>
</feature>
<evidence type="ECO:0000256" key="4">
    <source>
        <dbReference type="SAM" id="MobiDB-lite"/>
    </source>
</evidence>
<dbReference type="InterPro" id="IPR002110">
    <property type="entry name" value="Ankyrin_rpt"/>
</dbReference>
<keyword evidence="2 3" id="KW-0040">ANK repeat</keyword>
<dbReference type="Gene3D" id="1.25.40.20">
    <property type="entry name" value="Ankyrin repeat-containing domain"/>
    <property type="match status" value="1"/>
</dbReference>
<dbReference type="AlphaFoldDB" id="A0A0A2VS64"/>
<evidence type="ECO:0008006" key="7">
    <source>
        <dbReference type="Google" id="ProtNLM"/>
    </source>
</evidence>
<evidence type="ECO:0000256" key="2">
    <source>
        <dbReference type="ARBA" id="ARBA00023043"/>
    </source>
</evidence>
<dbReference type="InterPro" id="IPR036770">
    <property type="entry name" value="Ankyrin_rpt-contain_sf"/>
</dbReference>
<dbReference type="Proteomes" id="UP000030106">
    <property type="component" value="Unassembled WGS sequence"/>
</dbReference>
<dbReference type="PROSITE" id="PS50088">
    <property type="entry name" value="ANK_REPEAT"/>
    <property type="match status" value="1"/>
</dbReference>
<dbReference type="EMBL" id="ANFO01000511">
    <property type="protein sequence ID" value="KGQ09020.1"/>
    <property type="molecule type" value="Genomic_DNA"/>
</dbReference>
<protein>
    <recommendedName>
        <fullName evidence="7">Ankyrin repeat protein</fullName>
    </recommendedName>
</protein>
<feature type="repeat" description="ANK" evidence="3">
    <location>
        <begin position="405"/>
        <end position="437"/>
    </location>
</feature>
<feature type="compositionally biased region" description="Acidic residues" evidence="4">
    <location>
        <begin position="571"/>
        <end position="590"/>
    </location>
</feature>
<feature type="compositionally biased region" description="Acidic residues" evidence="4">
    <location>
        <begin position="659"/>
        <end position="673"/>
    </location>
</feature>
<evidence type="ECO:0000313" key="5">
    <source>
        <dbReference type="EMBL" id="KGQ09020.1"/>
    </source>
</evidence>
<sequence>MWRFVAFGEPRRRYRSDYLLPYHDALDHRPPASYTRHSGGIPAHPSSGISDRRECTYDCVSLEAMKYMEHGAFETWITNDAINVDRSILLDLLKTCVGCSDKAKAQLILKVEIEPPLDVSIVLRDFVRDMHRPQIVEATVEATVKVTVEAIVTALELKAGFGEIHPDDMWRVFSAENSNVAQLFLRWELDPDLKLEKRNSRTKGHIQQPAALLCAACMRSDTIVLEALIEKGADMRVFKEQASPCFLQNDPLRPELFEPHIRTPVSVAALLTPNLSCLKFLLDRNTAWTPNSICMSVSGSALPMLSFAAETGNLEVMELLLEYGALIDFGQFGQGTALMHVLDCAQQNEDPIKCQRQLNTAMDLVEDGADVAPGGETAAGTRPLKYEHMDTPQYIKCMINRGYMGTATALIQAVECAAPDLVKTLLANGADVHQIDRLGRTAMMMAARQLLRYAGPRPETKESHDVEMICAELLLHGADPCGSDEAGHNAFFYAGDERSRFAELVEKETLRRRKDAEDRRKAAEDRRKAVRDDSTAAADSAAEDSAAEDTSAEDDSTSAEDDSTATADDSIAIEDDNIAAEDIAAEDDSTAVDGESNAQATAVVEDDTQAGVERAQETVVKGGSTAAVDKAAADDGMAIVDDSIAAEDDSMAIVDDSIAVEDDGTDAEDDSTDAEEHGRGRQHGYRWRE</sequence>